<comment type="similarity">
    <text evidence="5">Belongs to the COX23 family.</text>
</comment>
<dbReference type="AlphaFoldDB" id="A0A7G3ZH07"/>
<keyword evidence="3" id="KW-0496">Mitochondrion</keyword>
<dbReference type="GeneID" id="59325960"/>
<evidence type="ECO:0000313" key="9">
    <source>
        <dbReference type="Proteomes" id="UP000515788"/>
    </source>
</evidence>
<dbReference type="EMBL" id="CP059249">
    <property type="protein sequence ID" value="QLL32793.1"/>
    <property type="molecule type" value="Genomic_DNA"/>
</dbReference>
<dbReference type="KEGG" id="tgb:HG536_0D03150"/>
<feature type="region of interest" description="Disordered" evidence="7">
    <location>
        <begin position="1"/>
        <end position="45"/>
    </location>
</feature>
<evidence type="ECO:0000256" key="7">
    <source>
        <dbReference type="SAM" id="MobiDB-lite"/>
    </source>
</evidence>
<evidence type="ECO:0000256" key="6">
    <source>
        <dbReference type="ARBA" id="ARBA00041104"/>
    </source>
</evidence>
<dbReference type="Proteomes" id="UP000515788">
    <property type="component" value="Chromosome 4"/>
</dbReference>
<dbReference type="PANTHER" id="PTHR46811:SF1">
    <property type="entry name" value="COILED-COIL-HELIX-COILED-COIL-HELIX DOMAIN-CONTAINING PROTEIN 7"/>
    <property type="match status" value="1"/>
</dbReference>
<evidence type="ECO:0000256" key="2">
    <source>
        <dbReference type="ARBA" id="ARBA00004569"/>
    </source>
</evidence>
<comment type="function">
    <text evidence="1">Required for the assembly of cytochrome c oxidase.</text>
</comment>
<feature type="compositionally biased region" description="Basic and acidic residues" evidence="7">
    <location>
        <begin position="27"/>
        <end position="42"/>
    </location>
</feature>
<keyword evidence="9" id="KW-1185">Reference proteome</keyword>
<dbReference type="InterPro" id="IPR051040">
    <property type="entry name" value="COX23"/>
</dbReference>
<dbReference type="PANTHER" id="PTHR46811">
    <property type="entry name" value="COILED-COIL-HELIX-COILED-COIL-HELIX DOMAIN-CONTAINING PROTEIN 7"/>
    <property type="match status" value="1"/>
</dbReference>
<gene>
    <name evidence="8" type="ORF">HG536_0D03150</name>
</gene>
<evidence type="ECO:0000313" key="8">
    <source>
        <dbReference type="EMBL" id="QLL32793.1"/>
    </source>
</evidence>
<dbReference type="GO" id="GO:0033108">
    <property type="term" value="P:mitochondrial respiratory chain complex assembly"/>
    <property type="evidence" value="ECO:0007669"/>
    <property type="project" value="TreeGrafter"/>
</dbReference>
<name>A0A7G3ZH07_9SACH</name>
<dbReference type="RefSeq" id="XP_037139467.1">
    <property type="nucleotide sequence ID" value="XM_037283571.1"/>
</dbReference>
<dbReference type="InterPro" id="IPR009069">
    <property type="entry name" value="Cys_alpha_HP_mot_SF"/>
</dbReference>
<dbReference type="PROSITE" id="PS51808">
    <property type="entry name" value="CHCH"/>
    <property type="match status" value="1"/>
</dbReference>
<reference evidence="8 9" key="1">
    <citation type="submission" date="2020-06" db="EMBL/GenBank/DDBJ databases">
        <title>The yeast mating-type switching endonuclease HO is a domesticated member of an unorthodox homing genetic element family.</title>
        <authorList>
            <person name="Coughlan A.Y."/>
            <person name="Lombardi L."/>
            <person name="Braun-Galleani S."/>
            <person name="Martos A.R."/>
            <person name="Galeote V."/>
            <person name="Bigey F."/>
            <person name="Dequin S."/>
            <person name="Byrne K.P."/>
            <person name="Wolfe K.H."/>
        </authorList>
    </citation>
    <scope>NUCLEOTIDE SEQUENCE [LARGE SCALE GENOMIC DNA]</scope>
    <source>
        <strain evidence="8 9">CBS764</strain>
    </source>
</reference>
<proteinExistence type="inferred from homology"/>
<dbReference type="SUPFAM" id="SSF47072">
    <property type="entry name" value="Cysteine alpha-hairpin motif"/>
    <property type="match status" value="1"/>
</dbReference>
<feature type="compositionally biased region" description="Basic and acidic residues" evidence="7">
    <location>
        <begin position="1"/>
        <end position="16"/>
    </location>
</feature>
<evidence type="ECO:0000256" key="1">
    <source>
        <dbReference type="ARBA" id="ARBA00003875"/>
    </source>
</evidence>
<comment type="subcellular location">
    <subcellularLocation>
        <location evidence="2">Mitochondrion intermembrane space</location>
    </subcellularLocation>
</comment>
<sequence>MGDSTPEKTASEDNNARRTPNVTGAVTDRDKIDYAPKGEDPGSFKYYPENPETGMNRLMFSIKGPSQYYDPCQESAQMSFNCLDRNNYERDMCKEYFDAYRECKKQWLQARRKDRSQWE</sequence>
<dbReference type="OrthoDB" id="9971592at2759"/>
<evidence type="ECO:0000256" key="5">
    <source>
        <dbReference type="ARBA" id="ARBA00038264"/>
    </source>
</evidence>
<dbReference type="GO" id="GO:0005758">
    <property type="term" value="C:mitochondrial intermembrane space"/>
    <property type="evidence" value="ECO:0007669"/>
    <property type="project" value="UniProtKB-SubCell"/>
</dbReference>
<keyword evidence="4" id="KW-1015">Disulfide bond</keyword>
<evidence type="ECO:0000256" key="4">
    <source>
        <dbReference type="ARBA" id="ARBA00023157"/>
    </source>
</evidence>
<protein>
    <recommendedName>
        <fullName evidence="6">Cytochrome c oxidase-assembly factor COX23, mitochondrial</fullName>
    </recommendedName>
</protein>
<dbReference type="Gene3D" id="1.10.287.1130">
    <property type="entry name" value="CytochromE C oxidase copper chaperone"/>
    <property type="match status" value="1"/>
</dbReference>
<accession>A0A7G3ZH07</accession>
<organism evidence="8 9">
    <name type="scientific">Torulaspora globosa</name>
    <dbReference type="NCBI Taxonomy" id="48254"/>
    <lineage>
        <taxon>Eukaryota</taxon>
        <taxon>Fungi</taxon>
        <taxon>Dikarya</taxon>
        <taxon>Ascomycota</taxon>
        <taxon>Saccharomycotina</taxon>
        <taxon>Saccharomycetes</taxon>
        <taxon>Saccharomycetales</taxon>
        <taxon>Saccharomycetaceae</taxon>
        <taxon>Torulaspora</taxon>
    </lineage>
</organism>
<evidence type="ECO:0000256" key="3">
    <source>
        <dbReference type="ARBA" id="ARBA00023128"/>
    </source>
</evidence>